<evidence type="ECO:0000256" key="1">
    <source>
        <dbReference type="ARBA" id="ARBA00022559"/>
    </source>
</evidence>
<sequence>MIEQGQALPNVVLTELTADGMKNHQVTELFADKKVVLFAVPGAFTPTCSAAHLPGYVVLADQIKAKGVDIIACVSVNDAFVMKAWGEAHNTSELMMLGDGDAAFTKAIGLDKETGSFGGVRSQRYAMIIENGVVTELAVEAAGEFEVSKAEAILEKL</sequence>
<dbReference type="GO" id="GO:0045454">
    <property type="term" value="P:cell redox homeostasis"/>
    <property type="evidence" value="ECO:0007669"/>
    <property type="project" value="TreeGrafter"/>
</dbReference>
<keyword evidence="1 6" id="KW-0575">Peroxidase</keyword>
<feature type="domain" description="Thioredoxin" evidence="7">
    <location>
        <begin position="2"/>
        <end position="157"/>
    </location>
</feature>
<dbReference type="SUPFAM" id="SSF52833">
    <property type="entry name" value="Thioredoxin-like"/>
    <property type="match status" value="1"/>
</dbReference>
<dbReference type="GO" id="GO:0042744">
    <property type="term" value="P:hydrogen peroxide catabolic process"/>
    <property type="evidence" value="ECO:0007669"/>
    <property type="project" value="TreeGrafter"/>
</dbReference>
<dbReference type="RefSeq" id="WP_138483518.1">
    <property type="nucleotide sequence ID" value="NZ_PPSW01000028.1"/>
</dbReference>
<evidence type="ECO:0000256" key="6">
    <source>
        <dbReference type="RuleBase" id="RU366011"/>
    </source>
</evidence>
<dbReference type="PANTHER" id="PTHR10430:SF16">
    <property type="entry name" value="PEROXIREDOXIN-5, MITOCHONDRIAL"/>
    <property type="match status" value="1"/>
</dbReference>
<dbReference type="GO" id="GO:0034599">
    <property type="term" value="P:cellular response to oxidative stress"/>
    <property type="evidence" value="ECO:0007669"/>
    <property type="project" value="InterPro"/>
</dbReference>
<dbReference type="GO" id="GO:0005737">
    <property type="term" value="C:cytoplasm"/>
    <property type="evidence" value="ECO:0007669"/>
    <property type="project" value="TreeGrafter"/>
</dbReference>
<dbReference type="PROSITE" id="PS51352">
    <property type="entry name" value="THIOREDOXIN_2"/>
    <property type="match status" value="1"/>
</dbReference>
<dbReference type="PANTHER" id="PTHR10430">
    <property type="entry name" value="PEROXIREDOXIN"/>
    <property type="match status" value="1"/>
</dbReference>
<comment type="function">
    <text evidence="6">Thiol-specific peroxidase that catalyzes the reduction of hydrogen peroxide and organic hydroperoxides to water and alcohols, respectively. Plays a role in cell protection against oxidative stress by detoxifying peroxides.</text>
</comment>
<evidence type="ECO:0000313" key="8">
    <source>
        <dbReference type="EMBL" id="TLX45798.1"/>
    </source>
</evidence>
<dbReference type="Gene3D" id="3.40.30.10">
    <property type="entry name" value="Glutaredoxin"/>
    <property type="match status" value="1"/>
</dbReference>
<dbReference type="GO" id="GO:0008379">
    <property type="term" value="F:thioredoxin peroxidase activity"/>
    <property type="evidence" value="ECO:0007669"/>
    <property type="project" value="InterPro"/>
</dbReference>
<dbReference type="InterPro" id="IPR013740">
    <property type="entry name" value="Redoxin"/>
</dbReference>
<proteinExistence type="inferred from homology"/>
<dbReference type="EMBL" id="PPSW01000028">
    <property type="protein sequence ID" value="TLX45798.1"/>
    <property type="molecule type" value="Genomic_DNA"/>
</dbReference>
<evidence type="ECO:0000313" key="9">
    <source>
        <dbReference type="Proteomes" id="UP000309186"/>
    </source>
</evidence>
<dbReference type="AlphaFoldDB" id="A0A5R9PY08"/>
<organism evidence="8 9">
    <name type="scientific">Pseudoalteromonas phenolica</name>
    <dbReference type="NCBI Taxonomy" id="161398"/>
    <lineage>
        <taxon>Bacteria</taxon>
        <taxon>Pseudomonadati</taxon>
        <taxon>Pseudomonadota</taxon>
        <taxon>Gammaproteobacteria</taxon>
        <taxon>Alteromonadales</taxon>
        <taxon>Pseudoalteromonadaceae</taxon>
        <taxon>Pseudoalteromonas</taxon>
    </lineage>
</organism>
<keyword evidence="4 6" id="KW-0676">Redox-active center</keyword>
<evidence type="ECO:0000256" key="2">
    <source>
        <dbReference type="ARBA" id="ARBA00022862"/>
    </source>
</evidence>
<evidence type="ECO:0000259" key="7">
    <source>
        <dbReference type="PROSITE" id="PS51352"/>
    </source>
</evidence>
<dbReference type="FunFam" id="3.40.30.10:FF:000020">
    <property type="entry name" value="Peroxiredoxin"/>
    <property type="match status" value="1"/>
</dbReference>
<keyword evidence="2 6" id="KW-0049">Antioxidant</keyword>
<evidence type="ECO:0000256" key="3">
    <source>
        <dbReference type="ARBA" id="ARBA00023002"/>
    </source>
</evidence>
<keyword evidence="3 6" id="KW-0560">Oxidoreductase</keyword>
<dbReference type="EC" id="1.11.1.27" evidence="6"/>
<dbReference type="InterPro" id="IPR037944">
    <property type="entry name" value="PRX5-like"/>
</dbReference>
<dbReference type="Proteomes" id="UP000309186">
    <property type="component" value="Unassembled WGS sequence"/>
</dbReference>
<gene>
    <name evidence="8" type="ORF">C1E24_17045</name>
</gene>
<dbReference type="CDD" id="cd03013">
    <property type="entry name" value="PRX5_like"/>
    <property type="match status" value="1"/>
</dbReference>
<dbReference type="Pfam" id="PF08534">
    <property type="entry name" value="Redoxin"/>
    <property type="match status" value="1"/>
</dbReference>
<reference evidence="8 9" key="1">
    <citation type="submission" date="2018-01" db="EMBL/GenBank/DDBJ databases">
        <title>Co-occurrence of chitin degradation, pigmentation and bioactivity in marine Pseudoalteromonas.</title>
        <authorList>
            <person name="Paulsen S."/>
            <person name="Gram L."/>
            <person name="Machado H."/>
        </authorList>
    </citation>
    <scope>NUCLEOTIDE SEQUENCE [LARGE SCALE GENOMIC DNA]</scope>
    <source>
        <strain evidence="8 9">S3663</strain>
    </source>
</reference>
<dbReference type="InterPro" id="IPR013766">
    <property type="entry name" value="Thioredoxin_domain"/>
</dbReference>
<dbReference type="InterPro" id="IPR036249">
    <property type="entry name" value="Thioredoxin-like_sf"/>
</dbReference>
<comment type="caution">
    <text evidence="8">The sequence shown here is derived from an EMBL/GenBank/DDBJ whole genome shotgun (WGS) entry which is preliminary data.</text>
</comment>
<evidence type="ECO:0000256" key="4">
    <source>
        <dbReference type="ARBA" id="ARBA00023284"/>
    </source>
</evidence>
<name>A0A5R9PY08_9GAMM</name>
<evidence type="ECO:0000256" key="5">
    <source>
        <dbReference type="PIRSR" id="PIRSR637944-1"/>
    </source>
</evidence>
<feature type="active site" description="Cysteine sulfenic acid (-SOH) intermediate" evidence="5">
    <location>
        <position position="48"/>
    </location>
</feature>
<comment type="catalytic activity">
    <reaction evidence="6">
        <text>a hydroperoxide + 2 glutathione = an alcohol + glutathione disulfide + H2O</text>
        <dbReference type="Rhea" id="RHEA:62632"/>
        <dbReference type="ChEBI" id="CHEBI:15377"/>
        <dbReference type="ChEBI" id="CHEBI:30879"/>
        <dbReference type="ChEBI" id="CHEBI:35924"/>
        <dbReference type="ChEBI" id="CHEBI:57925"/>
        <dbReference type="ChEBI" id="CHEBI:58297"/>
        <dbReference type="EC" id="1.11.1.27"/>
    </reaction>
</comment>
<dbReference type="OrthoDB" id="9800621at2"/>
<comment type="similarity">
    <text evidence="6">Belongs to the peroxiredoxin family. Prx5 subfamily.</text>
</comment>
<accession>A0A5R9PY08</accession>
<protein>
    <recommendedName>
        <fullName evidence="6">Glutathione-dependent peroxiredoxin</fullName>
        <ecNumber evidence="6">1.11.1.27</ecNumber>
    </recommendedName>
</protein>